<sequence length="342" mass="35388">MFKYTVLAGDTLNDIAAALSSAAGVSVQAIEAANPGVNANALQIGTLLNIPAQLGQAIALKYTIQSGDSYSIIAANLAGCTGLSFQEIEQANPSVNPNAMAVGQVLTIPISSASLTSPIADPTIPLTQSVNAQKGLWYWTWSKNTQVPDNTNLGIAFSGWVSPQTAIDNSNAVHSQLPGLKYICLGGGNESGAWTESAVLSVTNAINSGSLSAYQGIAYDIEEGSSGLAAAFEASFTAAKAKGLKVLVTVSHSAPYGIEDAAALMRSFFASPVIDILSPQLYTTGEETSNQYATSGGVSWSEYADAKAIVAPSIVNASLYADAQEYFLAQGVSLGGFLQWQQ</sequence>
<proteinExistence type="predicted"/>
<reference evidence="2 3" key="1">
    <citation type="submission" date="2020-08" db="EMBL/GenBank/DDBJ databases">
        <title>Novel species isolated from subtropical streams in China.</title>
        <authorList>
            <person name="Lu H."/>
        </authorList>
    </citation>
    <scope>NUCLEOTIDE SEQUENCE [LARGE SCALE GENOMIC DNA]</scope>
    <source>
        <strain evidence="2 3">NL8W</strain>
    </source>
</reference>
<accession>A0ABR6ZGT2</accession>
<dbReference type="Pfam" id="PF01476">
    <property type="entry name" value="LysM"/>
    <property type="match status" value="2"/>
</dbReference>
<name>A0ABR6ZGT2_9BURK</name>
<dbReference type="CDD" id="cd00118">
    <property type="entry name" value="LysM"/>
    <property type="match status" value="2"/>
</dbReference>
<dbReference type="Gene3D" id="3.10.350.10">
    <property type="entry name" value="LysM domain"/>
    <property type="match status" value="2"/>
</dbReference>
<evidence type="ECO:0000313" key="2">
    <source>
        <dbReference type="EMBL" id="MBC3910940.1"/>
    </source>
</evidence>
<dbReference type="InterPro" id="IPR036779">
    <property type="entry name" value="LysM_dom_sf"/>
</dbReference>
<feature type="domain" description="LysM" evidence="1">
    <location>
        <begin position="2"/>
        <end position="50"/>
    </location>
</feature>
<comment type="caution">
    <text evidence="2">The sequence shown here is derived from an EMBL/GenBank/DDBJ whole genome shotgun (WGS) entry which is preliminary data.</text>
</comment>
<feature type="domain" description="LysM" evidence="1">
    <location>
        <begin position="60"/>
        <end position="108"/>
    </location>
</feature>
<dbReference type="RefSeq" id="WP_186956539.1">
    <property type="nucleotide sequence ID" value="NZ_JACOFX010000021.1"/>
</dbReference>
<dbReference type="SUPFAM" id="SSF54106">
    <property type="entry name" value="LysM domain"/>
    <property type="match status" value="2"/>
</dbReference>
<keyword evidence="3" id="KW-1185">Reference proteome</keyword>
<dbReference type="SMART" id="SM00257">
    <property type="entry name" value="LysM"/>
    <property type="match status" value="2"/>
</dbReference>
<gene>
    <name evidence="2" type="ORF">H8L47_25540</name>
</gene>
<dbReference type="InterPro" id="IPR018392">
    <property type="entry name" value="LysM"/>
</dbReference>
<dbReference type="Proteomes" id="UP000646911">
    <property type="component" value="Unassembled WGS sequence"/>
</dbReference>
<organism evidence="2 3">
    <name type="scientific">Undibacterium umbellatum</name>
    <dbReference type="NCBI Taxonomy" id="2762300"/>
    <lineage>
        <taxon>Bacteria</taxon>
        <taxon>Pseudomonadati</taxon>
        <taxon>Pseudomonadota</taxon>
        <taxon>Betaproteobacteria</taxon>
        <taxon>Burkholderiales</taxon>
        <taxon>Oxalobacteraceae</taxon>
        <taxon>Undibacterium</taxon>
    </lineage>
</organism>
<protein>
    <submittedName>
        <fullName evidence="2">LysM peptidoglycan-binding domain-containing protein</fullName>
    </submittedName>
</protein>
<evidence type="ECO:0000313" key="3">
    <source>
        <dbReference type="Proteomes" id="UP000646911"/>
    </source>
</evidence>
<evidence type="ECO:0000259" key="1">
    <source>
        <dbReference type="PROSITE" id="PS51782"/>
    </source>
</evidence>
<dbReference type="PROSITE" id="PS51782">
    <property type="entry name" value="LYSM"/>
    <property type="match status" value="2"/>
</dbReference>
<dbReference type="EMBL" id="JACOFX010000021">
    <property type="protein sequence ID" value="MBC3910940.1"/>
    <property type="molecule type" value="Genomic_DNA"/>
</dbReference>